<proteinExistence type="inferred from homology"/>
<organism evidence="11 12">
    <name type="scientific">Panagrolaimus davidi</name>
    <dbReference type="NCBI Taxonomy" id="227884"/>
    <lineage>
        <taxon>Eukaryota</taxon>
        <taxon>Metazoa</taxon>
        <taxon>Ecdysozoa</taxon>
        <taxon>Nematoda</taxon>
        <taxon>Chromadorea</taxon>
        <taxon>Rhabditida</taxon>
        <taxon>Tylenchina</taxon>
        <taxon>Panagrolaimomorpha</taxon>
        <taxon>Panagrolaimoidea</taxon>
        <taxon>Panagrolaimidae</taxon>
        <taxon>Panagrolaimus</taxon>
    </lineage>
</organism>
<evidence type="ECO:0000313" key="12">
    <source>
        <dbReference type="WBParaSite" id="PDA_v2.g19158.t1"/>
    </source>
</evidence>
<dbReference type="GO" id="GO:0006694">
    <property type="term" value="P:steroid biosynthetic process"/>
    <property type="evidence" value="ECO:0007669"/>
    <property type="project" value="UniProtKB-KW"/>
</dbReference>
<evidence type="ECO:0000256" key="6">
    <source>
        <dbReference type="ARBA" id="ARBA00023002"/>
    </source>
</evidence>
<evidence type="ECO:0000256" key="7">
    <source>
        <dbReference type="ARBA" id="ARBA00023098"/>
    </source>
</evidence>
<evidence type="ECO:0000313" key="11">
    <source>
        <dbReference type="Proteomes" id="UP000887578"/>
    </source>
</evidence>
<dbReference type="PANTHER" id="PTHR43086">
    <property type="entry name" value="VERY-LONG-CHAIN 3-OXOOACYL-COA REDUCTASE"/>
    <property type="match status" value="1"/>
</dbReference>
<dbReference type="AlphaFoldDB" id="A0A914PSJ6"/>
<dbReference type="PROSITE" id="PS00061">
    <property type="entry name" value="ADH_SHORT"/>
    <property type="match status" value="1"/>
</dbReference>
<evidence type="ECO:0000256" key="2">
    <source>
        <dbReference type="ARBA" id="ARBA00022516"/>
    </source>
</evidence>
<sequence length="314" mass="34857">MLTLLAYFTLSYILYRICYGIYSVVYPYFLATPMDLHKSSGGAKWALITGSTDGIGKEYAIQLGKKGFNLILISRTLSKLNSVKEEILKECKNNIEIETITFDFTNANLDDYKKDILSVIEKKDIGILGLFVLNNVGLANDPDFLHEIDLQLNANIIIVNTLPVSILSAAILPQMIKRNAGIIINISSGGGAVAFPYFSIYSSTKAYINHFSKILRSEYSNTNIIIQTISPGHVATNMSSEKISYFSPSAKEFVEDAIKTIGFVPETAGCLPHQIKAAFGMLLPHFMIEFLIKNFAKKMKDAAKIRKGNETKQQ</sequence>
<comment type="pathway">
    <text evidence="1">Lipid metabolism; fatty acid biosynthesis.</text>
</comment>
<keyword evidence="7" id="KW-0443">Lipid metabolism</keyword>
<dbReference type="InterPro" id="IPR020904">
    <property type="entry name" value="Sc_DH/Rdtase_CS"/>
</dbReference>
<keyword evidence="11" id="KW-1185">Reference proteome</keyword>
<dbReference type="InterPro" id="IPR036291">
    <property type="entry name" value="NAD(P)-bd_dom_sf"/>
</dbReference>
<dbReference type="Pfam" id="PF00106">
    <property type="entry name" value="adh_short"/>
    <property type="match status" value="1"/>
</dbReference>
<keyword evidence="6" id="KW-0560">Oxidoreductase</keyword>
<dbReference type="SUPFAM" id="SSF51735">
    <property type="entry name" value="NAD(P)-binding Rossmann-fold domains"/>
    <property type="match status" value="1"/>
</dbReference>
<keyword evidence="8" id="KW-0275">Fatty acid biosynthesis</keyword>
<evidence type="ECO:0000256" key="10">
    <source>
        <dbReference type="SAM" id="Phobius"/>
    </source>
</evidence>
<keyword evidence="4" id="KW-0521">NADP</keyword>
<keyword evidence="10" id="KW-0472">Membrane</keyword>
<dbReference type="PRINTS" id="PR00081">
    <property type="entry name" value="GDHRDH"/>
</dbReference>
<evidence type="ECO:0000256" key="1">
    <source>
        <dbReference type="ARBA" id="ARBA00005194"/>
    </source>
</evidence>
<keyword evidence="5" id="KW-0752">Steroid biosynthesis</keyword>
<evidence type="ECO:0000256" key="3">
    <source>
        <dbReference type="ARBA" id="ARBA00022832"/>
    </source>
</evidence>
<evidence type="ECO:0000256" key="8">
    <source>
        <dbReference type="ARBA" id="ARBA00023160"/>
    </source>
</evidence>
<accession>A0A914PSJ6</accession>
<evidence type="ECO:0000256" key="4">
    <source>
        <dbReference type="ARBA" id="ARBA00022857"/>
    </source>
</evidence>
<dbReference type="PIRSF" id="PIRSF000126">
    <property type="entry name" value="11-beta-HSD1"/>
    <property type="match status" value="1"/>
</dbReference>
<dbReference type="Proteomes" id="UP000887578">
    <property type="component" value="Unplaced"/>
</dbReference>
<dbReference type="WBParaSite" id="PDA_v2.g19158.t1">
    <property type="protein sequence ID" value="PDA_v2.g19158.t1"/>
    <property type="gene ID" value="PDA_v2.g19158"/>
</dbReference>
<dbReference type="PANTHER" id="PTHR43086:SF2">
    <property type="entry name" value="HYDROXYSTEROID DEHYDROGENASE-LIKE PROTEIN 1"/>
    <property type="match status" value="1"/>
</dbReference>
<dbReference type="CDD" id="cd05356">
    <property type="entry name" value="17beta-HSD1_like_SDR_c"/>
    <property type="match status" value="1"/>
</dbReference>
<keyword evidence="3" id="KW-0276">Fatty acid metabolism</keyword>
<keyword evidence="10" id="KW-1133">Transmembrane helix</keyword>
<name>A0A914PSJ6_9BILA</name>
<keyword evidence="10" id="KW-0812">Transmembrane</keyword>
<protein>
    <submittedName>
        <fullName evidence="12">Steroid dehydrogenase</fullName>
    </submittedName>
</protein>
<evidence type="ECO:0000256" key="9">
    <source>
        <dbReference type="ARBA" id="ARBA00038261"/>
    </source>
</evidence>
<dbReference type="GO" id="GO:0016491">
    <property type="term" value="F:oxidoreductase activity"/>
    <property type="evidence" value="ECO:0007669"/>
    <property type="project" value="UniProtKB-KW"/>
</dbReference>
<reference evidence="12" key="1">
    <citation type="submission" date="2022-11" db="UniProtKB">
        <authorList>
            <consortium name="WormBaseParasite"/>
        </authorList>
    </citation>
    <scope>IDENTIFICATION</scope>
</reference>
<dbReference type="Gene3D" id="3.40.50.720">
    <property type="entry name" value="NAD(P)-binding Rossmann-like Domain"/>
    <property type="match status" value="1"/>
</dbReference>
<feature type="transmembrane region" description="Helical" evidence="10">
    <location>
        <begin position="12"/>
        <end position="31"/>
    </location>
</feature>
<dbReference type="InterPro" id="IPR002347">
    <property type="entry name" value="SDR_fam"/>
</dbReference>
<comment type="similarity">
    <text evidence="9">Belongs to the short-chain dehydrogenases/reductases (SDR) family. 17-beta-HSD 3 subfamily.</text>
</comment>
<keyword evidence="2" id="KW-0444">Lipid biosynthesis</keyword>
<evidence type="ECO:0000256" key="5">
    <source>
        <dbReference type="ARBA" id="ARBA00022955"/>
    </source>
</evidence>
<dbReference type="GO" id="GO:0005783">
    <property type="term" value="C:endoplasmic reticulum"/>
    <property type="evidence" value="ECO:0007669"/>
    <property type="project" value="TreeGrafter"/>
</dbReference>
<dbReference type="GO" id="GO:0030497">
    <property type="term" value="P:fatty acid elongation"/>
    <property type="evidence" value="ECO:0007669"/>
    <property type="project" value="TreeGrafter"/>
</dbReference>